<dbReference type="GO" id="GO:0140662">
    <property type="term" value="F:ATP-dependent protein folding chaperone"/>
    <property type="evidence" value="ECO:0007669"/>
    <property type="project" value="InterPro"/>
</dbReference>
<dbReference type="OrthoDB" id="2963168at2759"/>
<dbReference type="InterPro" id="IPR013126">
    <property type="entry name" value="Hsp_70_fam"/>
</dbReference>
<dbReference type="AlphaFoldDB" id="A0A3M6WZ49"/>
<comment type="caution">
    <text evidence="3">The sequence shown here is derived from an EMBL/GenBank/DDBJ whole genome shotgun (WGS) entry which is preliminary data.</text>
</comment>
<reference evidence="3 4" key="1">
    <citation type="journal article" date="2018" name="BMC Genomics">
        <title>Genomic evidence for intraspecific hybridization in a clonal and extremely halotolerant yeast.</title>
        <authorList>
            <person name="Gostincar C."/>
            <person name="Stajich J.E."/>
            <person name="Zupancic J."/>
            <person name="Zalar P."/>
            <person name="Gunde-Cimerman N."/>
        </authorList>
    </citation>
    <scope>NUCLEOTIDE SEQUENCE [LARGE SCALE GENOMIC DNA]</scope>
    <source>
        <strain evidence="3 4">EXF-6656</strain>
    </source>
</reference>
<dbReference type="PANTHER" id="PTHR14187">
    <property type="entry name" value="ALPHA KINASE/ELONGATION FACTOR 2 KINASE"/>
    <property type="match status" value="1"/>
</dbReference>
<feature type="non-terminal residue" evidence="3">
    <location>
        <position position="1"/>
    </location>
</feature>
<evidence type="ECO:0000313" key="3">
    <source>
        <dbReference type="EMBL" id="RMX83518.1"/>
    </source>
</evidence>
<dbReference type="CDD" id="cd10170">
    <property type="entry name" value="ASKHA_NBD_HSP70"/>
    <property type="match status" value="1"/>
</dbReference>
<dbReference type="Gene3D" id="3.30.420.40">
    <property type="match status" value="1"/>
</dbReference>
<keyword evidence="2" id="KW-0067">ATP-binding</keyword>
<dbReference type="InterPro" id="IPR043129">
    <property type="entry name" value="ATPase_NBD"/>
</dbReference>
<protein>
    <recommendedName>
        <fullName evidence="5">Actin-like ATPase domain-containing protein</fullName>
    </recommendedName>
</protein>
<dbReference type="EMBL" id="QWIJ01000345">
    <property type="protein sequence ID" value="RMX83518.1"/>
    <property type="molecule type" value="Genomic_DNA"/>
</dbReference>
<organism evidence="3 4">
    <name type="scientific">Hortaea werneckii</name>
    <name type="common">Black yeast</name>
    <name type="synonym">Cladosporium werneckii</name>
    <dbReference type="NCBI Taxonomy" id="91943"/>
    <lineage>
        <taxon>Eukaryota</taxon>
        <taxon>Fungi</taxon>
        <taxon>Dikarya</taxon>
        <taxon>Ascomycota</taxon>
        <taxon>Pezizomycotina</taxon>
        <taxon>Dothideomycetes</taxon>
        <taxon>Dothideomycetidae</taxon>
        <taxon>Mycosphaerellales</taxon>
        <taxon>Teratosphaeriaceae</taxon>
        <taxon>Hortaea</taxon>
    </lineage>
</organism>
<gene>
    <name evidence="3" type="ORF">D0869_05249</name>
</gene>
<dbReference type="GO" id="GO:0005524">
    <property type="term" value="F:ATP binding"/>
    <property type="evidence" value="ECO:0007669"/>
    <property type="project" value="UniProtKB-KW"/>
</dbReference>
<dbReference type="Proteomes" id="UP000281245">
    <property type="component" value="Unassembled WGS sequence"/>
</dbReference>
<name>A0A3M6WZ49_HORWE</name>
<sequence>LVSVANGAAAWLLTSHANTHVKPNQPHFTHGDTRDSRTGYPLHLRSHVTGDEGTHDRISLHFATLAACFYLAPDDFHLSTIDDNILISIQVLRITRATLIMARPTDHVVIGIDFGTTFSGFVHNDRVAVSYSAKPDAPDDIKVIKSWPGGNNVLHDKVPSEITYGVMPRLADERKVLEDDAGDSQHNKLNTITPTRKRKADDAFDLSVFKTPTSTRKANASGTKDNAQMRWGFEVRTDESRLSCLKLLLDPDQSLPEFVSLDSIKQQLATSEKNVSSAVADYLRALFDHTKEMLQRQYGELFVSTISFRVVLTVPAVWSDAAKDATLKAAKTAGMGENIITISEPEAAAVYALQSIQHNRLSVGQNFTVIDAGGGTVDLITYAIRQLTPLRLEEVARGTGECCGAVFLNTAFEKWVQKKIGNKAFHSLRLDHPKTWLTASQFFEDYVKRKFDPASDESWSIPLPGLDQNPAAGLEGGYLFMSASDVESIFEPILGKVISLVDRQIRSVQDLGETVSALILVGGFGQSACLAKCLHWQISKSSPSIGVLQPLNAWTAVVRGAVLRGLEGQELVLSRKARRHYGIAASQDFDERIHSADVKYWDHFQQCWKAKDQMQWYIKKGETVPSDEPILFSFYRCFSMAFNKHASNELIVCEDDDAPSQLNARTRTICVMQSDLTDVPAPKWHQKHGLNGPYKRLNYKLGMQIESGGLSFDLRVDDVTYGKVTTTFD</sequence>
<dbReference type="VEuPathDB" id="FungiDB:BTJ68_11286"/>
<keyword evidence="1" id="KW-0547">Nucleotide-binding</keyword>
<evidence type="ECO:0008006" key="5">
    <source>
        <dbReference type="Google" id="ProtNLM"/>
    </source>
</evidence>
<evidence type="ECO:0000256" key="1">
    <source>
        <dbReference type="ARBA" id="ARBA00022741"/>
    </source>
</evidence>
<dbReference type="SUPFAM" id="SSF53067">
    <property type="entry name" value="Actin-like ATPase domain"/>
    <property type="match status" value="2"/>
</dbReference>
<evidence type="ECO:0000256" key="2">
    <source>
        <dbReference type="ARBA" id="ARBA00022840"/>
    </source>
</evidence>
<dbReference type="Pfam" id="PF00012">
    <property type="entry name" value="HSP70"/>
    <property type="match status" value="1"/>
</dbReference>
<evidence type="ECO:0000313" key="4">
    <source>
        <dbReference type="Proteomes" id="UP000281245"/>
    </source>
</evidence>
<accession>A0A3M6WZ49</accession>
<dbReference type="PANTHER" id="PTHR14187:SF82">
    <property type="entry name" value="FAMILY CHAPERONE, PUTATIVE (AFU_ORTHOLOGUE AFUA_7G08575)-RELATED"/>
    <property type="match status" value="1"/>
</dbReference>
<proteinExistence type="predicted"/>